<evidence type="ECO:0000256" key="7">
    <source>
        <dbReference type="ARBA" id="ARBA00023160"/>
    </source>
</evidence>
<keyword evidence="1 8" id="KW-0444">Lipid biosynthesis</keyword>
<dbReference type="GO" id="GO:0000287">
    <property type="term" value="F:magnesium ion binding"/>
    <property type="evidence" value="ECO:0007669"/>
    <property type="project" value="UniProtKB-UniRule"/>
</dbReference>
<dbReference type="SUPFAM" id="SSF56214">
    <property type="entry name" value="4'-phosphopantetheinyl transferase"/>
    <property type="match status" value="1"/>
</dbReference>
<dbReference type="Gene3D" id="3.90.470.20">
    <property type="entry name" value="4'-phosphopantetheinyl transferase domain"/>
    <property type="match status" value="1"/>
</dbReference>
<proteinExistence type="inferred from homology"/>
<keyword evidence="8" id="KW-0963">Cytoplasm</keyword>
<keyword evidence="6 8" id="KW-0443">Lipid metabolism</keyword>
<keyword evidence="2 8" id="KW-0808">Transferase</keyword>
<dbReference type="OrthoDB" id="517356at2"/>
<sequence length="117" mass="12726">MIKGIGNDIIEIARFQALVAKGDDFAKKVLTPAEFAQYQQLSDKRKAEYLGGRWGIKESFAKALGTGIGKAVALQDIETLWDENGAPVTTVKGYPGKIFSTIAHDNHEISTFVVLEG</sequence>
<comment type="cofactor">
    <cofactor evidence="8">
        <name>Mg(2+)</name>
        <dbReference type="ChEBI" id="CHEBI:18420"/>
    </cofactor>
</comment>
<dbReference type="EC" id="2.7.8.7" evidence="8"/>
<dbReference type="EMBL" id="VUMX01000001">
    <property type="protein sequence ID" value="MST86137.1"/>
    <property type="molecule type" value="Genomic_DNA"/>
</dbReference>
<comment type="caution">
    <text evidence="10">The sequence shown here is derived from an EMBL/GenBank/DDBJ whole genome shotgun (WGS) entry which is preliminary data.</text>
</comment>
<evidence type="ECO:0000256" key="3">
    <source>
        <dbReference type="ARBA" id="ARBA00022723"/>
    </source>
</evidence>
<keyword evidence="5 8" id="KW-0460">Magnesium</keyword>
<dbReference type="Proteomes" id="UP000438120">
    <property type="component" value="Unassembled WGS sequence"/>
</dbReference>
<dbReference type="AlphaFoldDB" id="A0A6A8MCK6"/>
<accession>A0A6A8MCK6</accession>
<evidence type="ECO:0000256" key="6">
    <source>
        <dbReference type="ARBA" id="ARBA00023098"/>
    </source>
</evidence>
<dbReference type="RefSeq" id="WP_154546804.1">
    <property type="nucleotide sequence ID" value="NZ_VUMX01000001.1"/>
</dbReference>
<evidence type="ECO:0000313" key="11">
    <source>
        <dbReference type="Proteomes" id="UP000438120"/>
    </source>
</evidence>
<dbReference type="InterPro" id="IPR008278">
    <property type="entry name" value="4-PPantetheinyl_Trfase_dom"/>
</dbReference>
<evidence type="ECO:0000313" key="10">
    <source>
        <dbReference type="EMBL" id="MST86137.1"/>
    </source>
</evidence>
<protein>
    <recommendedName>
        <fullName evidence="8">Holo-[acyl-carrier-protein] synthase</fullName>
        <shortName evidence="8">Holo-ACP synthase</shortName>
        <ecNumber evidence="8">2.7.8.7</ecNumber>
    </recommendedName>
    <alternativeName>
        <fullName evidence="8">4'-phosphopantetheinyl transferase AcpS</fullName>
    </alternativeName>
</protein>
<comment type="catalytic activity">
    <reaction evidence="8">
        <text>apo-[ACP] + CoA = holo-[ACP] + adenosine 3',5'-bisphosphate + H(+)</text>
        <dbReference type="Rhea" id="RHEA:12068"/>
        <dbReference type="Rhea" id="RHEA-COMP:9685"/>
        <dbReference type="Rhea" id="RHEA-COMP:9690"/>
        <dbReference type="ChEBI" id="CHEBI:15378"/>
        <dbReference type="ChEBI" id="CHEBI:29999"/>
        <dbReference type="ChEBI" id="CHEBI:57287"/>
        <dbReference type="ChEBI" id="CHEBI:58343"/>
        <dbReference type="ChEBI" id="CHEBI:64479"/>
        <dbReference type="EC" id="2.7.8.7"/>
    </reaction>
</comment>
<dbReference type="GO" id="GO:0006633">
    <property type="term" value="P:fatty acid biosynthetic process"/>
    <property type="evidence" value="ECO:0007669"/>
    <property type="project" value="UniProtKB-UniRule"/>
</dbReference>
<feature type="domain" description="4'-phosphopantetheinyl transferase" evidence="9">
    <location>
        <begin position="4"/>
        <end position="97"/>
    </location>
</feature>
<keyword evidence="11" id="KW-1185">Reference proteome</keyword>
<feature type="binding site" evidence="8">
    <location>
        <position position="58"/>
    </location>
    <ligand>
        <name>Mg(2+)</name>
        <dbReference type="ChEBI" id="CHEBI:18420"/>
    </ligand>
</feature>
<comment type="subcellular location">
    <subcellularLocation>
        <location evidence="8">Cytoplasm</location>
    </subcellularLocation>
</comment>
<dbReference type="InterPro" id="IPR004568">
    <property type="entry name" value="Ppantetheine-prot_Trfase_dom"/>
</dbReference>
<dbReference type="InterPro" id="IPR037143">
    <property type="entry name" value="4-PPantetheinyl_Trfase_dom_sf"/>
</dbReference>
<evidence type="ECO:0000256" key="2">
    <source>
        <dbReference type="ARBA" id="ARBA00022679"/>
    </source>
</evidence>
<name>A0A6A8MCK6_9LACO</name>
<dbReference type="GO" id="GO:0008897">
    <property type="term" value="F:holo-[acyl-carrier-protein] synthase activity"/>
    <property type="evidence" value="ECO:0007669"/>
    <property type="project" value="UniProtKB-UniRule"/>
</dbReference>
<dbReference type="GO" id="GO:0005737">
    <property type="term" value="C:cytoplasm"/>
    <property type="evidence" value="ECO:0007669"/>
    <property type="project" value="UniProtKB-SubCell"/>
</dbReference>
<gene>
    <name evidence="8" type="primary">acpS</name>
    <name evidence="10" type="ORF">FYJ62_00335</name>
</gene>
<organism evidence="10 11">
    <name type="scientific">Lactobacillus porci</name>
    <dbReference type="NCBI Taxonomy" id="2012477"/>
    <lineage>
        <taxon>Bacteria</taxon>
        <taxon>Bacillati</taxon>
        <taxon>Bacillota</taxon>
        <taxon>Bacilli</taxon>
        <taxon>Lactobacillales</taxon>
        <taxon>Lactobacillaceae</taxon>
        <taxon>Lactobacillus</taxon>
    </lineage>
</organism>
<dbReference type="NCBIfam" id="TIGR00516">
    <property type="entry name" value="acpS"/>
    <property type="match status" value="1"/>
</dbReference>
<comment type="function">
    <text evidence="8">Transfers the 4'-phosphopantetheine moiety from coenzyme A to a Ser of acyl-carrier-protein.</text>
</comment>
<reference evidence="10 11" key="1">
    <citation type="submission" date="2019-08" db="EMBL/GenBank/DDBJ databases">
        <title>In-depth cultivation of the pig gut microbiome towards novel bacterial diversity and tailored functional studies.</title>
        <authorList>
            <person name="Wylensek D."/>
            <person name="Hitch T.C.A."/>
            <person name="Clavel T."/>
        </authorList>
    </citation>
    <scope>NUCLEOTIDE SEQUENCE [LARGE SCALE GENOMIC DNA]</scope>
    <source>
        <strain evidence="10 11">Bifido-178-WT-2B</strain>
    </source>
</reference>
<comment type="similarity">
    <text evidence="8">Belongs to the P-Pant transferase superfamily. AcpS family.</text>
</comment>
<dbReference type="Pfam" id="PF01648">
    <property type="entry name" value="ACPS"/>
    <property type="match status" value="1"/>
</dbReference>
<dbReference type="InterPro" id="IPR002582">
    <property type="entry name" value="ACPS"/>
</dbReference>
<keyword evidence="3 8" id="KW-0479">Metal-binding</keyword>
<keyword evidence="4 8" id="KW-0276">Fatty acid metabolism</keyword>
<keyword evidence="7 8" id="KW-0275">Fatty acid biosynthesis</keyword>
<feature type="binding site" evidence="8">
    <location>
        <position position="8"/>
    </location>
    <ligand>
        <name>Mg(2+)</name>
        <dbReference type="ChEBI" id="CHEBI:18420"/>
    </ligand>
</feature>
<dbReference type="HAMAP" id="MF_00101">
    <property type="entry name" value="AcpS"/>
    <property type="match status" value="1"/>
</dbReference>
<evidence type="ECO:0000256" key="1">
    <source>
        <dbReference type="ARBA" id="ARBA00022516"/>
    </source>
</evidence>
<evidence type="ECO:0000259" key="9">
    <source>
        <dbReference type="Pfam" id="PF01648"/>
    </source>
</evidence>
<evidence type="ECO:0000256" key="8">
    <source>
        <dbReference type="HAMAP-Rule" id="MF_00101"/>
    </source>
</evidence>
<evidence type="ECO:0000256" key="5">
    <source>
        <dbReference type="ARBA" id="ARBA00022842"/>
    </source>
</evidence>
<evidence type="ECO:0000256" key="4">
    <source>
        <dbReference type="ARBA" id="ARBA00022832"/>
    </source>
</evidence>
<dbReference type="NCBIfam" id="TIGR00556">
    <property type="entry name" value="pantethn_trn"/>
    <property type="match status" value="1"/>
</dbReference>